<dbReference type="SMART" id="SM00349">
    <property type="entry name" value="KRAB"/>
    <property type="match status" value="1"/>
</dbReference>
<dbReference type="FunFam" id="3.30.160.60:FF:000136">
    <property type="entry name" value="GLI family zinc finger 4"/>
    <property type="match status" value="1"/>
</dbReference>
<dbReference type="Pfam" id="PF00096">
    <property type="entry name" value="zf-C2H2"/>
    <property type="match status" value="9"/>
</dbReference>
<evidence type="ECO:0000259" key="13">
    <source>
        <dbReference type="PROSITE" id="PS50805"/>
    </source>
</evidence>
<dbReference type="PANTHER" id="PTHR14003">
    <property type="entry name" value="TRANSCRIPTIONAL REPRESSOR PROTEIN YY"/>
    <property type="match status" value="1"/>
</dbReference>
<evidence type="ECO:0000256" key="7">
    <source>
        <dbReference type="ARBA" id="ARBA00023015"/>
    </source>
</evidence>
<dbReference type="GO" id="GO:0008270">
    <property type="term" value="F:zinc ion binding"/>
    <property type="evidence" value="ECO:0007669"/>
    <property type="project" value="UniProtKB-KW"/>
</dbReference>
<feature type="domain" description="C2H2-type" evidence="12">
    <location>
        <begin position="415"/>
        <end position="442"/>
    </location>
</feature>
<dbReference type="RefSeq" id="XP_020843868.1">
    <property type="nucleotide sequence ID" value="XM_020988209.1"/>
</dbReference>
<dbReference type="GO" id="GO:0031519">
    <property type="term" value="C:PcG protein complex"/>
    <property type="evidence" value="ECO:0007669"/>
    <property type="project" value="TreeGrafter"/>
</dbReference>
<feature type="domain" description="C2H2-type" evidence="12">
    <location>
        <begin position="303"/>
        <end position="330"/>
    </location>
</feature>
<keyword evidence="6" id="KW-0862">Zinc</keyword>
<accession>A0A6P5KEA1</accession>
<dbReference type="FunFam" id="3.30.160.60:FF:000295">
    <property type="entry name" value="zinc finger protein 19"/>
    <property type="match status" value="1"/>
</dbReference>
<dbReference type="FunFam" id="3.30.160.60:FF:000003">
    <property type="entry name" value="Zinc finger protein 3 homolog"/>
    <property type="match status" value="1"/>
</dbReference>
<dbReference type="PANTHER" id="PTHR14003:SF23">
    <property type="entry name" value="ZINC FINGER PROTEIN 143"/>
    <property type="match status" value="1"/>
</dbReference>
<evidence type="ECO:0000256" key="11">
    <source>
        <dbReference type="PROSITE-ProRule" id="PRU00042"/>
    </source>
</evidence>
<dbReference type="FunFam" id="3.30.160.60:FF:002254">
    <property type="entry name" value="Zinc finger protein 540"/>
    <property type="match status" value="2"/>
</dbReference>
<protein>
    <submittedName>
        <fullName evidence="15">Zinc finger protein 2-like</fullName>
    </submittedName>
</protein>
<sequence>MDFQVISVQEGLADTEPTPGTWRSKLESRIPHREGLVHVYHSNSCLFSPRSWLGAQQPEGSKKAVTMVENLIQRSGARAQYSQDSAFLREGNTEKKEIAAVFLTVKYKESVTFKDVAVDFTQEEWEQLNPFQRDLYRDVMLENYGNLVSLGLSISKPQVIFQLEQGKEPWIHKLQRTNVKHVPKIISTDWESGLEIQESTPMFGIVSVPDNQLQKRENSEEETGEDFLSPKRDLKQVSIISQQDSTQERGCICNKCGKTFFDNSSLIQHQIIHTAKKPYKCQKVFNCSSATLHQIIHNGEGLYECYQCGKVFRWKCNLTRHQLIHTGKKAYECNECGKAFFDRSALTQHQRTHKGEKRYKCNECGKALSKQSSLTEHERIHTGEKPYECDECGKAFTLKSTLTRHQRTHVGEKPYECDECRKFFSQKSNLTRHQLTHTGEKAYECNECGKAFFDQSALTQHQRTHKEEKPYECDDCGKAFTLKRNLTRHQLIHTGEKPYFCSLCGKVFSSKSSVIQHQRRYVKD</sequence>
<evidence type="ECO:0000313" key="14">
    <source>
        <dbReference type="Proteomes" id="UP000515140"/>
    </source>
</evidence>
<evidence type="ECO:0000256" key="10">
    <source>
        <dbReference type="ARBA" id="ARBA00023242"/>
    </source>
</evidence>
<dbReference type="FunFam" id="3.30.160.60:FF:002090">
    <property type="entry name" value="Zinc finger protein 473"/>
    <property type="match status" value="1"/>
</dbReference>
<feature type="domain" description="C2H2-type" evidence="12">
    <location>
        <begin position="443"/>
        <end position="470"/>
    </location>
</feature>
<dbReference type="GeneID" id="110209570"/>
<keyword evidence="8" id="KW-0238">DNA-binding</keyword>
<dbReference type="SMART" id="SM00355">
    <property type="entry name" value="ZnF_C2H2"/>
    <property type="match status" value="9"/>
</dbReference>
<dbReference type="InterPro" id="IPR036236">
    <property type="entry name" value="Znf_C2H2_sf"/>
</dbReference>
<dbReference type="Proteomes" id="UP000515140">
    <property type="component" value="Unplaced"/>
</dbReference>
<dbReference type="FunFam" id="3.30.160.60:FF:001498">
    <property type="entry name" value="Zinc finger protein 404"/>
    <property type="match status" value="1"/>
</dbReference>
<dbReference type="Gene3D" id="6.10.140.140">
    <property type="match status" value="1"/>
</dbReference>
<keyword evidence="5 11" id="KW-0863">Zinc-finger</keyword>
<dbReference type="GO" id="GO:0000981">
    <property type="term" value="F:DNA-binding transcription factor activity, RNA polymerase II-specific"/>
    <property type="evidence" value="ECO:0007669"/>
    <property type="project" value="TreeGrafter"/>
</dbReference>
<dbReference type="FunFam" id="3.30.160.60:FF:000382">
    <property type="entry name" value="zinc finger protein 35 isoform X4"/>
    <property type="match status" value="1"/>
</dbReference>
<dbReference type="InterPro" id="IPR013087">
    <property type="entry name" value="Znf_C2H2_type"/>
</dbReference>
<evidence type="ECO:0000256" key="4">
    <source>
        <dbReference type="ARBA" id="ARBA00022737"/>
    </source>
</evidence>
<evidence type="ECO:0000256" key="1">
    <source>
        <dbReference type="ARBA" id="ARBA00004123"/>
    </source>
</evidence>
<dbReference type="PROSITE" id="PS00028">
    <property type="entry name" value="ZINC_FINGER_C2H2_1"/>
    <property type="match status" value="8"/>
</dbReference>
<comment type="subcellular location">
    <subcellularLocation>
        <location evidence="1">Nucleus</location>
    </subcellularLocation>
</comment>
<evidence type="ECO:0000256" key="3">
    <source>
        <dbReference type="ARBA" id="ARBA00022723"/>
    </source>
</evidence>
<evidence type="ECO:0000313" key="15">
    <source>
        <dbReference type="RefSeq" id="XP_020843868.1"/>
    </source>
</evidence>
<dbReference type="FunFam" id="3.30.160.60:FF:000380">
    <property type="entry name" value="zinc finger protein 2 isoform X2"/>
    <property type="match status" value="1"/>
</dbReference>
<dbReference type="GO" id="GO:0005667">
    <property type="term" value="C:transcription regulator complex"/>
    <property type="evidence" value="ECO:0007669"/>
    <property type="project" value="TreeGrafter"/>
</dbReference>
<dbReference type="SUPFAM" id="SSF57667">
    <property type="entry name" value="beta-beta-alpha zinc fingers"/>
    <property type="match status" value="5"/>
</dbReference>
<keyword evidence="14" id="KW-1185">Reference proteome</keyword>
<feature type="domain" description="C2H2-type" evidence="12">
    <location>
        <begin position="387"/>
        <end position="414"/>
    </location>
</feature>
<evidence type="ECO:0000256" key="8">
    <source>
        <dbReference type="ARBA" id="ARBA00023125"/>
    </source>
</evidence>
<dbReference type="GO" id="GO:0000978">
    <property type="term" value="F:RNA polymerase II cis-regulatory region sequence-specific DNA binding"/>
    <property type="evidence" value="ECO:0007669"/>
    <property type="project" value="TreeGrafter"/>
</dbReference>
<gene>
    <name evidence="15" type="primary">LOC110209570</name>
</gene>
<feature type="domain" description="C2H2-type" evidence="12">
    <location>
        <begin position="359"/>
        <end position="386"/>
    </location>
</feature>
<keyword evidence="9" id="KW-0804">Transcription</keyword>
<organism evidence="14 15">
    <name type="scientific">Phascolarctos cinereus</name>
    <name type="common">Koala</name>
    <dbReference type="NCBI Taxonomy" id="38626"/>
    <lineage>
        <taxon>Eukaryota</taxon>
        <taxon>Metazoa</taxon>
        <taxon>Chordata</taxon>
        <taxon>Craniata</taxon>
        <taxon>Vertebrata</taxon>
        <taxon>Euteleostomi</taxon>
        <taxon>Mammalia</taxon>
        <taxon>Metatheria</taxon>
        <taxon>Diprotodontia</taxon>
        <taxon>Phascolarctidae</taxon>
        <taxon>Phascolarctos</taxon>
    </lineage>
</organism>
<evidence type="ECO:0000256" key="2">
    <source>
        <dbReference type="ARBA" id="ARBA00006991"/>
    </source>
</evidence>
<evidence type="ECO:0000256" key="9">
    <source>
        <dbReference type="ARBA" id="ARBA00023163"/>
    </source>
</evidence>
<dbReference type="PROSITE" id="PS50157">
    <property type="entry name" value="ZINC_FINGER_C2H2_2"/>
    <property type="match status" value="9"/>
</dbReference>
<dbReference type="InterPro" id="IPR036051">
    <property type="entry name" value="KRAB_dom_sf"/>
</dbReference>
<feature type="domain" description="C2H2-type" evidence="12">
    <location>
        <begin position="331"/>
        <end position="358"/>
    </location>
</feature>
<dbReference type="KEGG" id="pcw:110209570"/>
<keyword evidence="4" id="KW-0677">Repeat</keyword>
<dbReference type="AlphaFoldDB" id="A0A6P5KEA1"/>
<comment type="similarity">
    <text evidence="2">Belongs to the krueppel C2H2-type zinc-finger protein family.</text>
</comment>
<keyword evidence="10" id="KW-0539">Nucleus</keyword>
<evidence type="ECO:0000256" key="5">
    <source>
        <dbReference type="ARBA" id="ARBA00022771"/>
    </source>
</evidence>
<dbReference type="CDD" id="cd07765">
    <property type="entry name" value="KRAB_A-box"/>
    <property type="match status" value="1"/>
</dbReference>
<keyword evidence="3" id="KW-0479">Metal-binding</keyword>
<evidence type="ECO:0000259" key="12">
    <source>
        <dbReference type="PROSITE" id="PS50157"/>
    </source>
</evidence>
<feature type="domain" description="C2H2-type" evidence="12">
    <location>
        <begin position="251"/>
        <end position="278"/>
    </location>
</feature>
<dbReference type="Gene3D" id="3.30.160.60">
    <property type="entry name" value="Classic Zinc Finger"/>
    <property type="match status" value="9"/>
</dbReference>
<dbReference type="PROSITE" id="PS50805">
    <property type="entry name" value="KRAB"/>
    <property type="match status" value="1"/>
</dbReference>
<feature type="domain" description="KRAB" evidence="13">
    <location>
        <begin position="111"/>
        <end position="182"/>
    </location>
</feature>
<feature type="domain" description="C2H2-type" evidence="12">
    <location>
        <begin position="471"/>
        <end position="498"/>
    </location>
</feature>
<reference evidence="15" key="1">
    <citation type="submission" date="2025-08" db="UniProtKB">
        <authorList>
            <consortium name="RefSeq"/>
        </authorList>
    </citation>
    <scope>IDENTIFICATION</scope>
    <source>
        <tissue evidence="15">Spleen</tissue>
    </source>
</reference>
<dbReference type="Pfam" id="PF01352">
    <property type="entry name" value="KRAB"/>
    <property type="match status" value="1"/>
</dbReference>
<proteinExistence type="inferred from homology"/>
<dbReference type="InterPro" id="IPR001909">
    <property type="entry name" value="KRAB"/>
</dbReference>
<dbReference type="GO" id="GO:0000785">
    <property type="term" value="C:chromatin"/>
    <property type="evidence" value="ECO:0007669"/>
    <property type="project" value="TreeGrafter"/>
</dbReference>
<name>A0A6P5KEA1_PHACI</name>
<dbReference type="SUPFAM" id="SSF109640">
    <property type="entry name" value="KRAB domain (Kruppel-associated box)"/>
    <property type="match status" value="1"/>
</dbReference>
<feature type="domain" description="C2H2-type" evidence="12">
    <location>
        <begin position="499"/>
        <end position="524"/>
    </location>
</feature>
<keyword evidence="7" id="KW-0805">Transcription regulation</keyword>
<dbReference type="InParanoid" id="A0A6P5KEA1"/>
<evidence type="ECO:0000256" key="6">
    <source>
        <dbReference type="ARBA" id="ARBA00022833"/>
    </source>
</evidence>